<dbReference type="Proteomes" id="UP001153461">
    <property type="component" value="Unassembled WGS sequence"/>
</dbReference>
<dbReference type="InterPro" id="IPR017904">
    <property type="entry name" value="ADF/Cofilin"/>
</dbReference>
<dbReference type="PROSITE" id="PS51263">
    <property type="entry name" value="ADF_H"/>
    <property type="match status" value="1"/>
</dbReference>
<dbReference type="GO" id="GO:0016363">
    <property type="term" value="C:nuclear matrix"/>
    <property type="evidence" value="ECO:0007669"/>
    <property type="project" value="UniProtKB-SubCell"/>
</dbReference>
<evidence type="ECO:0000256" key="4">
    <source>
        <dbReference type="ARBA" id="ARBA00023203"/>
    </source>
</evidence>
<proteinExistence type="inferred from homology"/>
<dbReference type="GO" id="GO:0003779">
    <property type="term" value="F:actin binding"/>
    <property type="evidence" value="ECO:0007669"/>
    <property type="project" value="UniProtKB-KW"/>
</dbReference>
<dbReference type="GO" id="GO:0015629">
    <property type="term" value="C:actin cytoskeleton"/>
    <property type="evidence" value="ECO:0007669"/>
    <property type="project" value="InterPro"/>
</dbReference>
<dbReference type="Gene3D" id="3.40.20.10">
    <property type="entry name" value="Severin"/>
    <property type="match status" value="1"/>
</dbReference>
<dbReference type="SMART" id="SM00102">
    <property type="entry name" value="ADF"/>
    <property type="match status" value="1"/>
</dbReference>
<evidence type="ECO:0000256" key="1">
    <source>
        <dbReference type="ARBA" id="ARBA00004109"/>
    </source>
</evidence>
<comment type="similarity">
    <text evidence="2">Belongs to the actin-binding proteins ADF family.</text>
</comment>
<dbReference type="PANTHER" id="PTHR11913">
    <property type="entry name" value="COFILIN-RELATED"/>
    <property type="match status" value="1"/>
</dbReference>
<evidence type="ECO:0000313" key="7">
    <source>
        <dbReference type="EMBL" id="CAG8200479.1"/>
    </source>
</evidence>
<evidence type="ECO:0000256" key="5">
    <source>
        <dbReference type="ARBA" id="ARBA00032427"/>
    </source>
</evidence>
<dbReference type="Pfam" id="PF00241">
    <property type="entry name" value="Cofilin_ADF"/>
    <property type="match status" value="1"/>
</dbReference>
<dbReference type="GO" id="GO:0030042">
    <property type="term" value="P:actin filament depolymerization"/>
    <property type="evidence" value="ECO:0007669"/>
    <property type="project" value="InterPro"/>
</dbReference>
<dbReference type="CDD" id="cd11286">
    <property type="entry name" value="ADF_cofilin_like"/>
    <property type="match status" value="1"/>
</dbReference>
<dbReference type="AlphaFoldDB" id="A0A9W4I248"/>
<dbReference type="SUPFAM" id="SSF55753">
    <property type="entry name" value="Actin depolymerizing proteins"/>
    <property type="match status" value="1"/>
</dbReference>
<accession>A0A9W4I248</accession>
<sequence>MQPLTPAHLIAGFVIKLNDEYISRYQELNLNKKFSYIMHTLSEDNSEIIVDKTSENRNYEDFVHDLPPTECRWVVYDFQDERDGVNRNKMVFISWKMLFPSSKEALRRNFTIVAVDINARDLGDVSREAVSARCGF</sequence>
<evidence type="ECO:0000256" key="2">
    <source>
        <dbReference type="ARBA" id="ARBA00006844"/>
    </source>
</evidence>
<dbReference type="OrthoDB" id="10249245at2759"/>
<organism evidence="7 8">
    <name type="scientific">Penicillium nalgiovense</name>
    <dbReference type="NCBI Taxonomy" id="60175"/>
    <lineage>
        <taxon>Eukaryota</taxon>
        <taxon>Fungi</taxon>
        <taxon>Dikarya</taxon>
        <taxon>Ascomycota</taxon>
        <taxon>Pezizomycotina</taxon>
        <taxon>Eurotiomycetes</taxon>
        <taxon>Eurotiomycetidae</taxon>
        <taxon>Eurotiales</taxon>
        <taxon>Aspergillaceae</taxon>
        <taxon>Penicillium</taxon>
    </lineage>
</organism>
<dbReference type="InterPro" id="IPR029006">
    <property type="entry name" value="ADF-H/Gelsolin-like_dom_sf"/>
</dbReference>
<name>A0A9W4I248_PENNA</name>
<keyword evidence="4" id="KW-0009">Actin-binding</keyword>
<protein>
    <recommendedName>
        <fullName evidence="3">Cofilin</fullName>
    </recommendedName>
    <alternativeName>
        <fullName evidence="5">Actin-depolymerizing factor 1</fullName>
    </alternativeName>
</protein>
<evidence type="ECO:0000256" key="3">
    <source>
        <dbReference type="ARBA" id="ARBA00015630"/>
    </source>
</evidence>
<gene>
    <name evidence="7" type="ORF">PNAL_LOCUS7483</name>
</gene>
<dbReference type="EMBL" id="CAJVNV010000444">
    <property type="protein sequence ID" value="CAG8200479.1"/>
    <property type="molecule type" value="Genomic_DNA"/>
</dbReference>
<evidence type="ECO:0000313" key="8">
    <source>
        <dbReference type="Proteomes" id="UP001153461"/>
    </source>
</evidence>
<dbReference type="InterPro" id="IPR002108">
    <property type="entry name" value="ADF-H"/>
</dbReference>
<evidence type="ECO:0000259" key="6">
    <source>
        <dbReference type="PROSITE" id="PS51263"/>
    </source>
</evidence>
<reference evidence="7" key="1">
    <citation type="submission" date="2021-07" db="EMBL/GenBank/DDBJ databases">
        <authorList>
            <person name="Branca A.L. A."/>
        </authorList>
    </citation>
    <scope>NUCLEOTIDE SEQUENCE</scope>
</reference>
<comment type="subcellular location">
    <subcellularLocation>
        <location evidence="1">Nucleus matrix</location>
    </subcellularLocation>
</comment>
<comment type="caution">
    <text evidence="7">The sequence shown here is derived from an EMBL/GenBank/DDBJ whole genome shotgun (WGS) entry which is preliminary data.</text>
</comment>
<feature type="domain" description="ADF-H" evidence="6">
    <location>
        <begin position="12"/>
        <end position="135"/>
    </location>
</feature>